<evidence type="ECO:0000313" key="2">
    <source>
        <dbReference type="EMBL" id="MFC7124558.1"/>
    </source>
</evidence>
<dbReference type="EMBL" id="JBHSZQ010000001">
    <property type="protein sequence ID" value="MFC7124558.1"/>
    <property type="molecule type" value="Genomic_DNA"/>
</dbReference>
<dbReference type="Proteomes" id="UP001596414">
    <property type="component" value="Unassembled WGS sequence"/>
</dbReference>
<comment type="caution">
    <text evidence="2">The sequence shown here is derived from an EMBL/GenBank/DDBJ whole genome shotgun (WGS) entry which is preliminary data.</text>
</comment>
<reference evidence="2 3" key="1">
    <citation type="journal article" date="2014" name="Int. J. Syst. Evol. Microbiol.">
        <title>Complete genome sequence of Corynebacterium casei LMG S-19264T (=DSM 44701T), isolated from a smear-ripened cheese.</title>
        <authorList>
            <consortium name="US DOE Joint Genome Institute (JGI-PGF)"/>
            <person name="Walter F."/>
            <person name="Albersmeier A."/>
            <person name="Kalinowski J."/>
            <person name="Ruckert C."/>
        </authorList>
    </citation>
    <scope>NUCLEOTIDE SEQUENCE [LARGE SCALE GENOMIC DNA]</scope>
    <source>
        <strain evidence="2 3">CGMCC 4.7215</strain>
    </source>
</reference>
<proteinExistence type="predicted"/>
<sequence length="169" mass="18507">MERRAVLGSAATVALGSLAGCITSKSAGTDSEETPDPTETPKPFPDSCPEGPDVDGLPSLPESPSEENISEFVSEFERVYAVATTRYRSLEDIRVTHTESTNKRFRVQMAVEATTTTPTPDGETPTPKPADAHAYRVLYRVQGEQVIRELRDYAGGRKIDSDCWTLRSK</sequence>
<dbReference type="PROSITE" id="PS51257">
    <property type="entry name" value="PROKAR_LIPOPROTEIN"/>
    <property type="match status" value="1"/>
</dbReference>
<name>A0ABD5X3X0_9EURY</name>
<dbReference type="RefSeq" id="WP_267637729.1">
    <property type="nucleotide sequence ID" value="NZ_JAODIY010000010.1"/>
</dbReference>
<gene>
    <name evidence="2" type="ORF">ACFQJ7_00680</name>
</gene>
<evidence type="ECO:0000256" key="1">
    <source>
        <dbReference type="SAM" id="MobiDB-lite"/>
    </source>
</evidence>
<accession>A0ABD5X3X0</accession>
<organism evidence="2 3">
    <name type="scientific">Halovenus rubra</name>
    <dbReference type="NCBI Taxonomy" id="869890"/>
    <lineage>
        <taxon>Archaea</taxon>
        <taxon>Methanobacteriati</taxon>
        <taxon>Methanobacteriota</taxon>
        <taxon>Stenosarchaea group</taxon>
        <taxon>Halobacteria</taxon>
        <taxon>Halobacteriales</taxon>
        <taxon>Haloarculaceae</taxon>
        <taxon>Halovenus</taxon>
    </lineage>
</organism>
<evidence type="ECO:0000313" key="3">
    <source>
        <dbReference type="Proteomes" id="UP001596414"/>
    </source>
</evidence>
<protein>
    <recommendedName>
        <fullName evidence="4">Lipoprotein</fullName>
    </recommendedName>
</protein>
<evidence type="ECO:0008006" key="4">
    <source>
        <dbReference type="Google" id="ProtNLM"/>
    </source>
</evidence>
<feature type="region of interest" description="Disordered" evidence="1">
    <location>
        <begin position="22"/>
        <end position="69"/>
    </location>
</feature>
<dbReference type="AlphaFoldDB" id="A0ABD5X3X0"/>